<dbReference type="InterPro" id="IPR018392">
    <property type="entry name" value="LysM"/>
</dbReference>
<keyword evidence="3" id="KW-1185">Reference proteome</keyword>
<dbReference type="CDD" id="cd12797">
    <property type="entry name" value="M23_peptidase"/>
    <property type="match status" value="1"/>
</dbReference>
<dbReference type="Gene3D" id="3.10.350.10">
    <property type="entry name" value="LysM domain"/>
    <property type="match status" value="1"/>
</dbReference>
<evidence type="ECO:0000313" key="3">
    <source>
        <dbReference type="Proteomes" id="UP000199595"/>
    </source>
</evidence>
<sequence>MKPVYLFFFLFCLGFNNYGQNKKDIKINVDSIIQIILAEDIQKIKKDTLGQLAIQDSIITSPKDSIINTWLTENWNTSVLNSYKQETIIQPFNIKFLDSTYHSPIERKKVITSHYGWRNRHPHYGIDIDLITGDNVFAMFDGKVRYVGYNRGHGKVIVIRHFNGLETVYAHLSKRLVKANDIVLKGEIIGKGGNSGNSTGSHLHLEVNYKGNHINPEYLFDFEENNIVRAQNIWVTKKWTTAYNHNTKRQSNIKICNTLDEAIQSEVKQKELYIVKRGDTLSRISSKHHVSITSICKSNAIRKTSTLRIGQKLILVK</sequence>
<dbReference type="OrthoDB" id="9805070at2"/>
<evidence type="ECO:0000259" key="1">
    <source>
        <dbReference type="PROSITE" id="PS51782"/>
    </source>
</evidence>
<dbReference type="CDD" id="cd00118">
    <property type="entry name" value="LysM"/>
    <property type="match status" value="1"/>
</dbReference>
<dbReference type="RefSeq" id="WP_090121569.1">
    <property type="nucleotide sequence ID" value="NZ_FNNJ01000002.1"/>
</dbReference>
<name>A0A1H2XFZ1_9FLAO</name>
<dbReference type="AlphaFoldDB" id="A0A1H2XFZ1"/>
<dbReference type="PANTHER" id="PTHR21666">
    <property type="entry name" value="PEPTIDASE-RELATED"/>
    <property type="match status" value="1"/>
</dbReference>
<dbReference type="InterPro" id="IPR036779">
    <property type="entry name" value="LysM_dom_sf"/>
</dbReference>
<evidence type="ECO:0000313" key="2">
    <source>
        <dbReference type="EMBL" id="SDW91823.1"/>
    </source>
</evidence>
<proteinExistence type="predicted"/>
<organism evidence="2 3">
    <name type="scientific">Lutibacter oricola</name>
    <dbReference type="NCBI Taxonomy" id="762486"/>
    <lineage>
        <taxon>Bacteria</taxon>
        <taxon>Pseudomonadati</taxon>
        <taxon>Bacteroidota</taxon>
        <taxon>Flavobacteriia</taxon>
        <taxon>Flavobacteriales</taxon>
        <taxon>Flavobacteriaceae</taxon>
        <taxon>Lutibacter</taxon>
    </lineage>
</organism>
<dbReference type="GO" id="GO:0004222">
    <property type="term" value="F:metalloendopeptidase activity"/>
    <property type="evidence" value="ECO:0007669"/>
    <property type="project" value="TreeGrafter"/>
</dbReference>
<dbReference type="SMART" id="SM00257">
    <property type="entry name" value="LysM"/>
    <property type="match status" value="1"/>
</dbReference>
<dbReference type="PANTHER" id="PTHR21666:SF270">
    <property type="entry name" value="MUREIN HYDROLASE ACTIVATOR ENVC"/>
    <property type="match status" value="1"/>
</dbReference>
<gene>
    <name evidence="2" type="ORF">SAMN05444411_102459</name>
</gene>
<dbReference type="EMBL" id="FNNJ01000002">
    <property type="protein sequence ID" value="SDW91823.1"/>
    <property type="molecule type" value="Genomic_DNA"/>
</dbReference>
<dbReference type="Pfam" id="PF01476">
    <property type="entry name" value="LysM"/>
    <property type="match status" value="1"/>
</dbReference>
<accession>A0A1H2XFZ1</accession>
<dbReference type="Gene3D" id="2.70.70.10">
    <property type="entry name" value="Glucose Permease (Domain IIA)"/>
    <property type="match status" value="1"/>
</dbReference>
<protein>
    <submittedName>
        <fullName evidence="2">LysM domain-containing protein</fullName>
    </submittedName>
</protein>
<dbReference type="SUPFAM" id="SSF51261">
    <property type="entry name" value="Duplicated hybrid motif"/>
    <property type="match status" value="1"/>
</dbReference>
<dbReference type="Proteomes" id="UP000199595">
    <property type="component" value="Unassembled WGS sequence"/>
</dbReference>
<dbReference type="InterPro" id="IPR050570">
    <property type="entry name" value="Cell_wall_metabolism_enzyme"/>
</dbReference>
<dbReference type="SUPFAM" id="SSF54106">
    <property type="entry name" value="LysM domain"/>
    <property type="match status" value="1"/>
</dbReference>
<dbReference type="PROSITE" id="PS51782">
    <property type="entry name" value="LYSM"/>
    <property type="match status" value="1"/>
</dbReference>
<feature type="domain" description="LysM" evidence="1">
    <location>
        <begin position="271"/>
        <end position="315"/>
    </location>
</feature>
<reference evidence="2 3" key="1">
    <citation type="submission" date="2016-10" db="EMBL/GenBank/DDBJ databases">
        <authorList>
            <person name="de Groot N.N."/>
        </authorList>
    </citation>
    <scope>NUCLEOTIDE SEQUENCE [LARGE SCALE GENOMIC DNA]</scope>
    <source>
        <strain evidence="2 3">DSM 24956</strain>
    </source>
</reference>
<dbReference type="InterPro" id="IPR011055">
    <property type="entry name" value="Dup_hybrid_motif"/>
</dbReference>
<dbReference type="Pfam" id="PF01551">
    <property type="entry name" value="Peptidase_M23"/>
    <property type="match status" value="1"/>
</dbReference>
<dbReference type="InterPro" id="IPR016047">
    <property type="entry name" value="M23ase_b-sheet_dom"/>
</dbReference>